<sequence length="394" mass="41711">MPQPTSPCNPSLSPSLPSPSPPVPHDPPAMSPSLRNLTAEYVKTRLQSVKLPLSASGRFNVDAVRARLPARLRKAKPAGLLEHEETSPADDPEYCVVEANGGAQERDKADALQRHENSLEEMTLVAFLQEHKASKGATAGAAPTPPAVVGGPDVCDASLANDSSFSSVSETNSTGACTPLDAQNSAHVDTASVLEPAPLPATEPAGPPGLSDTPSDDLLKPAPSLAAPRSPEFSHSPLGSDILDALETFDAEGHELVRFDAGYMLPLRSLQTIYEEDSTMLDTRESLRSSHPAEEVAVALSAERDSTEDFELVAVPASLDADSSPAPPTAHCISSVPWYSQSLYQLARLASRSPSTSLYARTLPPYSPSLNICAFEYSATHFAGDALHFEDELD</sequence>
<dbReference type="EMBL" id="BPQB01000003">
    <property type="protein sequence ID" value="GJE86027.1"/>
    <property type="molecule type" value="Genomic_DNA"/>
</dbReference>
<feature type="region of interest" description="Disordered" evidence="1">
    <location>
        <begin position="197"/>
        <end position="236"/>
    </location>
</feature>
<feature type="compositionally biased region" description="Pro residues" evidence="1">
    <location>
        <begin position="16"/>
        <end position="30"/>
    </location>
</feature>
<evidence type="ECO:0000256" key="1">
    <source>
        <dbReference type="SAM" id="MobiDB-lite"/>
    </source>
</evidence>
<reference evidence="2 3" key="1">
    <citation type="submission" date="2021-08" db="EMBL/GenBank/DDBJ databases">
        <title>Draft Genome Sequence of Phanerochaete sordida strain YK-624.</title>
        <authorList>
            <person name="Mori T."/>
            <person name="Dohra H."/>
            <person name="Suzuki T."/>
            <person name="Kawagishi H."/>
            <person name="Hirai H."/>
        </authorList>
    </citation>
    <scope>NUCLEOTIDE SEQUENCE [LARGE SCALE GENOMIC DNA]</scope>
    <source>
        <strain evidence="2 3">YK-624</strain>
    </source>
</reference>
<evidence type="ECO:0000313" key="3">
    <source>
        <dbReference type="Proteomes" id="UP000703269"/>
    </source>
</evidence>
<organism evidence="2 3">
    <name type="scientific">Phanerochaete sordida</name>
    <dbReference type="NCBI Taxonomy" id="48140"/>
    <lineage>
        <taxon>Eukaryota</taxon>
        <taxon>Fungi</taxon>
        <taxon>Dikarya</taxon>
        <taxon>Basidiomycota</taxon>
        <taxon>Agaricomycotina</taxon>
        <taxon>Agaricomycetes</taxon>
        <taxon>Polyporales</taxon>
        <taxon>Phanerochaetaceae</taxon>
        <taxon>Phanerochaete</taxon>
    </lineage>
</organism>
<protein>
    <submittedName>
        <fullName evidence="2">Uncharacterized protein</fullName>
    </submittedName>
</protein>
<feature type="compositionally biased region" description="Pro residues" evidence="1">
    <location>
        <begin position="197"/>
        <end position="207"/>
    </location>
</feature>
<accession>A0A9P3G0T7</accession>
<name>A0A9P3G0T7_9APHY</name>
<comment type="caution">
    <text evidence="2">The sequence shown here is derived from an EMBL/GenBank/DDBJ whole genome shotgun (WGS) entry which is preliminary data.</text>
</comment>
<dbReference type="AlphaFoldDB" id="A0A9P3G0T7"/>
<dbReference type="Proteomes" id="UP000703269">
    <property type="component" value="Unassembled WGS sequence"/>
</dbReference>
<evidence type="ECO:0000313" key="2">
    <source>
        <dbReference type="EMBL" id="GJE86027.1"/>
    </source>
</evidence>
<proteinExistence type="predicted"/>
<feature type="region of interest" description="Disordered" evidence="1">
    <location>
        <begin position="1"/>
        <end position="33"/>
    </location>
</feature>
<keyword evidence="3" id="KW-1185">Reference proteome</keyword>
<gene>
    <name evidence="2" type="ORF">PsYK624_021070</name>
</gene>